<dbReference type="InterPro" id="IPR012677">
    <property type="entry name" value="Nucleotide-bd_a/b_plait_sf"/>
</dbReference>
<proteinExistence type="predicted"/>
<protein>
    <recommendedName>
        <fullName evidence="3">RRM domain-containing protein</fullName>
    </recommendedName>
</protein>
<dbReference type="PROSITE" id="PS50102">
    <property type="entry name" value="RRM"/>
    <property type="match status" value="1"/>
</dbReference>
<dbReference type="GO" id="GO:0005634">
    <property type="term" value="C:nucleus"/>
    <property type="evidence" value="ECO:0007669"/>
    <property type="project" value="TreeGrafter"/>
</dbReference>
<evidence type="ECO:0000313" key="5">
    <source>
        <dbReference type="Proteomes" id="UP000887568"/>
    </source>
</evidence>
<dbReference type="OMA" id="TMNRYYG"/>
<name>A0A914B0R5_PATMI</name>
<dbReference type="AlphaFoldDB" id="A0A914B0R5"/>
<feature type="domain" description="RRM" evidence="3">
    <location>
        <begin position="48"/>
        <end position="119"/>
    </location>
</feature>
<evidence type="ECO:0000256" key="1">
    <source>
        <dbReference type="ARBA" id="ARBA00022884"/>
    </source>
</evidence>
<organism evidence="4 5">
    <name type="scientific">Patiria miniata</name>
    <name type="common">Bat star</name>
    <name type="synonym">Asterina miniata</name>
    <dbReference type="NCBI Taxonomy" id="46514"/>
    <lineage>
        <taxon>Eukaryota</taxon>
        <taxon>Metazoa</taxon>
        <taxon>Echinodermata</taxon>
        <taxon>Eleutherozoa</taxon>
        <taxon>Asterozoa</taxon>
        <taxon>Asteroidea</taxon>
        <taxon>Valvatacea</taxon>
        <taxon>Valvatida</taxon>
        <taxon>Asterinidae</taxon>
        <taxon>Patiria</taxon>
    </lineage>
</organism>
<evidence type="ECO:0000259" key="3">
    <source>
        <dbReference type="PROSITE" id="PS50102"/>
    </source>
</evidence>
<evidence type="ECO:0000256" key="2">
    <source>
        <dbReference type="PROSITE-ProRule" id="PRU00176"/>
    </source>
</evidence>
<dbReference type="Proteomes" id="UP000887568">
    <property type="component" value="Unplaced"/>
</dbReference>
<evidence type="ECO:0000313" key="4">
    <source>
        <dbReference type="EnsemblMetazoa" id="XP_038069980.1"/>
    </source>
</evidence>
<dbReference type="Pfam" id="PF00076">
    <property type="entry name" value="RRM_1"/>
    <property type="match status" value="1"/>
</dbReference>
<dbReference type="InterPro" id="IPR000504">
    <property type="entry name" value="RRM_dom"/>
</dbReference>
<dbReference type="GeneID" id="119739208"/>
<dbReference type="SUPFAM" id="SSF54928">
    <property type="entry name" value="RNA-binding domain, RBD"/>
    <property type="match status" value="1"/>
</dbReference>
<dbReference type="PANTHER" id="PTHR13968:SF26">
    <property type="entry name" value="RRM DOMAIN-CONTAINING PROTEIN"/>
    <property type="match status" value="1"/>
</dbReference>
<dbReference type="RefSeq" id="XP_038069980.1">
    <property type="nucleotide sequence ID" value="XM_038214052.1"/>
</dbReference>
<dbReference type="PANTHER" id="PTHR13968">
    <property type="entry name" value="HETEROGENEOUS NUCLEAR RIBONUCLEOPROTEIN"/>
    <property type="match status" value="1"/>
</dbReference>
<keyword evidence="1 2" id="KW-0694">RNA-binding</keyword>
<dbReference type="InterPro" id="IPR051186">
    <property type="entry name" value="RRM_HNRPC/RALY_subfam"/>
</dbReference>
<dbReference type="EnsemblMetazoa" id="XM_038214052.1">
    <property type="protein sequence ID" value="XP_038069980.1"/>
    <property type="gene ID" value="LOC119739208"/>
</dbReference>
<dbReference type="GO" id="GO:0003723">
    <property type="term" value="F:RNA binding"/>
    <property type="evidence" value="ECO:0007669"/>
    <property type="project" value="UniProtKB-UniRule"/>
</dbReference>
<accession>A0A914B0R5</accession>
<reference evidence="4" key="1">
    <citation type="submission" date="2022-11" db="UniProtKB">
        <authorList>
            <consortium name="EnsemblMetazoa"/>
        </authorList>
    </citation>
    <scope>IDENTIFICATION</scope>
</reference>
<keyword evidence="5" id="KW-1185">Reference proteome</keyword>
<dbReference type="InterPro" id="IPR035979">
    <property type="entry name" value="RBD_domain_sf"/>
</dbReference>
<dbReference type="OrthoDB" id="6730379at2759"/>
<dbReference type="Gene3D" id="3.30.70.330">
    <property type="match status" value="1"/>
</dbReference>
<dbReference type="SMART" id="SM00360">
    <property type="entry name" value="RRM"/>
    <property type="match status" value="1"/>
</dbReference>
<sequence>MDPTMNRYYGGNPGFGFNHVGFNRYAAPRQMSTISNNTNSNDLKSRESRLFVGNLNPDSLTQDKLEEIFSRHGQIIGISLHKGFAFLQYSTKEEARQACRMEQGRVLNFQPMDINIVSDPNPNRAKGFKRVQNPAYYNGSGYVDPATLPLIPAAGQAGPPAAKKVRRFMENSQMDTEGDEPSSWTCAYCKEESPTCWSLVKHVATTHQTRIYMEDSEKVSA</sequence>